<dbReference type="PRINTS" id="PR01078">
    <property type="entry name" value="AMINACHANNEL"/>
</dbReference>
<protein>
    <submittedName>
        <fullName evidence="13">Acid-sensing ion channel 5</fullName>
    </submittedName>
</protein>
<comment type="subcellular location">
    <subcellularLocation>
        <location evidence="1">Membrane</location>
        <topology evidence="1">Multi-pass membrane protein</topology>
    </subcellularLocation>
</comment>
<evidence type="ECO:0000256" key="11">
    <source>
        <dbReference type="RuleBase" id="RU000679"/>
    </source>
</evidence>
<evidence type="ECO:0000256" key="7">
    <source>
        <dbReference type="ARBA" id="ARBA00023065"/>
    </source>
</evidence>
<dbReference type="PANTHER" id="PTHR11690:SF286">
    <property type="entry name" value="ACID-SENSING ION CHANNEL 5"/>
    <property type="match status" value="1"/>
</dbReference>
<keyword evidence="7 11" id="KW-0406">Ion transport</keyword>
<keyword evidence="10 11" id="KW-0407">Ion channel</keyword>
<gene>
    <name evidence="13" type="ORF">PECUL_23A059284</name>
</gene>
<evidence type="ECO:0000256" key="3">
    <source>
        <dbReference type="ARBA" id="ARBA00022461"/>
    </source>
</evidence>
<reference evidence="13" key="1">
    <citation type="submission" date="2022-03" db="EMBL/GenBank/DDBJ databases">
        <authorList>
            <person name="Alioto T."/>
            <person name="Alioto T."/>
            <person name="Gomez Garrido J."/>
        </authorList>
    </citation>
    <scope>NUCLEOTIDE SEQUENCE</scope>
</reference>
<dbReference type="Proteomes" id="UP001295444">
    <property type="component" value="Chromosome 06"/>
</dbReference>
<evidence type="ECO:0000256" key="9">
    <source>
        <dbReference type="ARBA" id="ARBA00023201"/>
    </source>
</evidence>
<evidence type="ECO:0000256" key="2">
    <source>
        <dbReference type="ARBA" id="ARBA00022448"/>
    </source>
</evidence>
<evidence type="ECO:0000256" key="10">
    <source>
        <dbReference type="ARBA" id="ARBA00023303"/>
    </source>
</evidence>
<accession>A0AAD1WEE5</accession>
<keyword evidence="9 11" id="KW-0739">Sodium transport</keyword>
<keyword evidence="5 12" id="KW-1133">Transmembrane helix</keyword>
<evidence type="ECO:0000313" key="13">
    <source>
        <dbReference type="EMBL" id="CAH2301227.1"/>
    </source>
</evidence>
<feature type="transmembrane region" description="Helical" evidence="12">
    <location>
        <begin position="64"/>
        <end position="86"/>
    </location>
</feature>
<dbReference type="AlphaFoldDB" id="A0AAD1WEE5"/>
<comment type="similarity">
    <text evidence="11">Belongs to the amiloride-sensitive sodium channel (TC 1.A.6) family.</text>
</comment>
<evidence type="ECO:0000256" key="5">
    <source>
        <dbReference type="ARBA" id="ARBA00022989"/>
    </source>
</evidence>
<keyword evidence="3 11" id="KW-0894">Sodium channel</keyword>
<evidence type="ECO:0000256" key="6">
    <source>
        <dbReference type="ARBA" id="ARBA00023053"/>
    </source>
</evidence>
<evidence type="ECO:0000256" key="12">
    <source>
        <dbReference type="SAM" id="Phobius"/>
    </source>
</evidence>
<keyword evidence="14" id="KW-1185">Reference proteome</keyword>
<keyword evidence="6" id="KW-0915">Sodium</keyword>
<dbReference type="PANTHER" id="PTHR11690">
    <property type="entry name" value="AMILORIDE-SENSITIVE SODIUM CHANNEL-RELATED"/>
    <property type="match status" value="1"/>
</dbReference>
<evidence type="ECO:0000256" key="4">
    <source>
        <dbReference type="ARBA" id="ARBA00022692"/>
    </source>
</evidence>
<evidence type="ECO:0000256" key="8">
    <source>
        <dbReference type="ARBA" id="ARBA00023136"/>
    </source>
</evidence>
<dbReference type="EMBL" id="OW240917">
    <property type="protein sequence ID" value="CAH2301227.1"/>
    <property type="molecule type" value="Genomic_DNA"/>
</dbReference>
<sequence>MATMRSVSIALWCKIKDYLRAHAVPSKDEQKKYHHDFALTTSFHGVHNLVNNGNSGVKSTIRKIAWVSVVTVFIIVAFWQVCMRFINFYSWPTTTSVTVQYVENIEFPSVSFCNLNRFQTKAVNNLSIAFFMWNVVSAVLLSTSIDAEENHLQEVIDFLQRNQNFSIKEFTRNYGFYLNKSTLLKCSYFGVPCYAEDFEHIFTEYGNCYTFNHDEGSLNKKASTPGSGLSVLFDIKQSEFTDEPSLGYVDAGITFVIHSANIRPKFDGQGVYSPVGMHGHVSIQHLKVFASWILIQEHPWGECNPYLNLEYHEVYSTYGCLQECKSRFIKNECGCVPFLLPGIGKECDLQQLYNCVSTALYRIEKFNICTVGTYNSTCPVPCEETDYPATISYSTFPSEKAAEYLSTKLGKNTTYMRNNLVYIDIKYQELNYKITTQQKALSASVLLSDIGGQLGLFCGASMITIIEIMEYIITNLYWICIFLILKAPNVPLWTFNQSRYRREIQEC</sequence>
<name>A0AAD1WEE5_PELCU</name>
<dbReference type="GO" id="GO:0005886">
    <property type="term" value="C:plasma membrane"/>
    <property type="evidence" value="ECO:0007669"/>
    <property type="project" value="TreeGrafter"/>
</dbReference>
<dbReference type="Pfam" id="PF00858">
    <property type="entry name" value="ASC"/>
    <property type="match status" value="1"/>
</dbReference>
<keyword evidence="8 12" id="KW-0472">Membrane</keyword>
<dbReference type="Gene3D" id="1.10.287.820">
    <property type="entry name" value="Acid-sensing ion channel domain"/>
    <property type="match status" value="1"/>
</dbReference>
<proteinExistence type="inferred from homology"/>
<dbReference type="GO" id="GO:0015280">
    <property type="term" value="F:ligand-gated sodium channel activity"/>
    <property type="evidence" value="ECO:0007669"/>
    <property type="project" value="TreeGrafter"/>
</dbReference>
<keyword evidence="2 11" id="KW-0813">Transport</keyword>
<keyword evidence="4 11" id="KW-0812">Transmembrane</keyword>
<dbReference type="InterPro" id="IPR001873">
    <property type="entry name" value="ENaC"/>
</dbReference>
<evidence type="ECO:0000313" key="14">
    <source>
        <dbReference type="Proteomes" id="UP001295444"/>
    </source>
</evidence>
<evidence type="ECO:0000256" key="1">
    <source>
        <dbReference type="ARBA" id="ARBA00004141"/>
    </source>
</evidence>
<organism evidence="13 14">
    <name type="scientific">Pelobates cultripes</name>
    <name type="common">Western spadefoot toad</name>
    <dbReference type="NCBI Taxonomy" id="61616"/>
    <lineage>
        <taxon>Eukaryota</taxon>
        <taxon>Metazoa</taxon>
        <taxon>Chordata</taxon>
        <taxon>Craniata</taxon>
        <taxon>Vertebrata</taxon>
        <taxon>Euteleostomi</taxon>
        <taxon>Amphibia</taxon>
        <taxon>Batrachia</taxon>
        <taxon>Anura</taxon>
        <taxon>Pelobatoidea</taxon>
        <taxon>Pelobatidae</taxon>
        <taxon>Pelobates</taxon>
    </lineage>
</organism>
<dbReference type="Gene3D" id="2.60.470.10">
    <property type="entry name" value="Acid-sensing ion channels like domains"/>
    <property type="match status" value="1"/>
</dbReference>
<feature type="transmembrane region" description="Helical" evidence="12">
    <location>
        <begin position="476"/>
        <end position="495"/>
    </location>
</feature>